<dbReference type="EMBL" id="LT670817">
    <property type="protein sequence ID" value="SHG87418.1"/>
    <property type="molecule type" value="Genomic_DNA"/>
</dbReference>
<proteinExistence type="predicted"/>
<evidence type="ECO:0000313" key="1">
    <source>
        <dbReference type="EMBL" id="SHG87418.1"/>
    </source>
</evidence>
<reference evidence="1 2" key="1">
    <citation type="submission" date="2016-11" db="EMBL/GenBank/DDBJ databases">
        <authorList>
            <person name="Jaros S."/>
            <person name="Januszkiewicz K."/>
            <person name="Wedrychowicz H."/>
        </authorList>
    </citation>
    <scope>NUCLEOTIDE SEQUENCE [LARGE SCALE GENOMIC DNA]</scope>
    <source>
        <strain evidence="1 2">GAS138</strain>
    </source>
</reference>
<gene>
    <name evidence="1" type="ORF">SAMN05443248_2943</name>
</gene>
<name>A0A1M5ND31_9BRAD</name>
<organism evidence="1 2">
    <name type="scientific">Bradyrhizobium erythrophlei</name>
    <dbReference type="NCBI Taxonomy" id="1437360"/>
    <lineage>
        <taxon>Bacteria</taxon>
        <taxon>Pseudomonadati</taxon>
        <taxon>Pseudomonadota</taxon>
        <taxon>Alphaproteobacteria</taxon>
        <taxon>Hyphomicrobiales</taxon>
        <taxon>Nitrobacteraceae</taxon>
        <taxon>Bradyrhizobium</taxon>
    </lineage>
</organism>
<accession>A0A1M5ND31</accession>
<dbReference type="Proteomes" id="UP000189796">
    <property type="component" value="Chromosome I"/>
</dbReference>
<sequence length="97" mass="10324">MSASSACAEVTDLSADRSCNLGGEQQEQVPVAEHLGELQPTSCEYVGADEVLVSLKSKTGEIFSFSLKTAMLVHGINLAVTLINSCTAQVFRDLDVF</sequence>
<evidence type="ECO:0000313" key="2">
    <source>
        <dbReference type="Proteomes" id="UP000189796"/>
    </source>
</evidence>
<protein>
    <submittedName>
        <fullName evidence="1">Uncharacterized protein</fullName>
    </submittedName>
</protein>
<dbReference type="AlphaFoldDB" id="A0A1M5ND31"/>